<sequence length="119" mass="11736">MKPLNVVVLSASLCLFGVSAAIADEVISQEGDTTVGSGFGAGTGLLAGGAVGGPIGALVGAGVGFFVGSGVQSATGQEGRTYKVRSSTGEVKTVRSPREELAIGQQVDVSGIRLRAATQ</sequence>
<evidence type="ECO:0000313" key="3">
    <source>
        <dbReference type="Proteomes" id="UP000028931"/>
    </source>
</evidence>
<keyword evidence="1" id="KW-0732">Signal</keyword>
<protein>
    <recommendedName>
        <fullName evidence="4">Outer membrane lipoprotein SlyB</fullName>
    </recommendedName>
</protein>
<organism evidence="2 3">
    <name type="scientific">Pseudomonas alkylphenolica</name>
    <dbReference type="NCBI Taxonomy" id="237609"/>
    <lineage>
        <taxon>Bacteria</taxon>
        <taxon>Pseudomonadati</taxon>
        <taxon>Pseudomonadota</taxon>
        <taxon>Gammaproteobacteria</taxon>
        <taxon>Pseudomonadales</taxon>
        <taxon>Pseudomonadaceae</taxon>
        <taxon>Pseudomonas</taxon>
    </lineage>
</organism>
<feature type="signal peptide" evidence="1">
    <location>
        <begin position="1"/>
        <end position="23"/>
    </location>
</feature>
<dbReference type="EMBL" id="CP009048">
    <property type="protein sequence ID" value="AIL62451.1"/>
    <property type="molecule type" value="Genomic_DNA"/>
</dbReference>
<evidence type="ECO:0000313" key="2">
    <source>
        <dbReference type="EMBL" id="AIL62451.1"/>
    </source>
</evidence>
<feature type="chain" id="PRO_5001718399" description="Outer membrane lipoprotein SlyB" evidence="1">
    <location>
        <begin position="24"/>
        <end position="119"/>
    </location>
</feature>
<dbReference type="Proteomes" id="UP000028931">
    <property type="component" value="Chromosome"/>
</dbReference>
<gene>
    <name evidence="2" type="ORF">PSAKL28_32850</name>
</gene>
<accession>A0A077FGQ0</accession>
<reference evidence="2 3" key="1">
    <citation type="submission" date="2014-07" db="EMBL/GenBank/DDBJ databases">
        <authorList>
            <person name="Lee K."/>
            <person name="Lim J.Y."/>
            <person name="Hwang I."/>
        </authorList>
    </citation>
    <scope>NUCLEOTIDE SEQUENCE [LARGE SCALE GENOMIC DNA]</scope>
    <source>
        <strain evidence="2 3">KL28</strain>
    </source>
</reference>
<dbReference type="HOGENOM" id="CLU_149336_0_0_6"/>
<evidence type="ECO:0000256" key="1">
    <source>
        <dbReference type="SAM" id="SignalP"/>
    </source>
</evidence>
<dbReference type="KEGG" id="palk:PSAKL28_32850"/>
<proteinExistence type="predicted"/>
<dbReference type="RefSeq" id="WP_075226554.1">
    <property type="nucleotide sequence ID" value="NZ_CP009048.1"/>
</dbReference>
<name>A0A077FGQ0_9PSED</name>
<evidence type="ECO:0008006" key="4">
    <source>
        <dbReference type="Google" id="ProtNLM"/>
    </source>
</evidence>
<dbReference type="OrthoDB" id="7022276at2"/>
<dbReference type="AlphaFoldDB" id="A0A077FGQ0"/>